<accession>A0A934UYU1</accession>
<dbReference type="NCBIfam" id="TIGR02352">
    <property type="entry name" value="thiamin_ThiO"/>
    <property type="match status" value="1"/>
</dbReference>
<keyword evidence="3" id="KW-0560">Oxidoreductase</keyword>
<reference evidence="5" key="1">
    <citation type="submission" date="2017-08" db="EMBL/GenBank/DDBJ databases">
        <authorList>
            <person name="Imhoff J.F."/>
            <person name="Rahn T."/>
            <person name="Kuenzel S."/>
            <person name="Neulinger S.C."/>
        </authorList>
    </citation>
    <scope>NUCLEOTIDE SEQUENCE</scope>
    <source>
        <strain evidence="5">DSM 9154</strain>
    </source>
</reference>
<organism evidence="5 6">
    <name type="scientific">Rhodovibrio salinarum</name>
    <dbReference type="NCBI Taxonomy" id="1087"/>
    <lineage>
        <taxon>Bacteria</taxon>
        <taxon>Pseudomonadati</taxon>
        <taxon>Pseudomonadota</taxon>
        <taxon>Alphaproteobacteria</taxon>
        <taxon>Rhodospirillales</taxon>
        <taxon>Rhodovibrionaceae</taxon>
        <taxon>Rhodovibrio</taxon>
    </lineage>
</organism>
<dbReference type="InterPro" id="IPR012727">
    <property type="entry name" value="Gly_oxidase_ThiO"/>
</dbReference>
<dbReference type="GO" id="GO:0050660">
    <property type="term" value="F:flavin adenine dinucleotide binding"/>
    <property type="evidence" value="ECO:0007669"/>
    <property type="project" value="InterPro"/>
</dbReference>
<reference evidence="5" key="2">
    <citation type="journal article" date="2020" name="Microorganisms">
        <title>Osmotic Adaptation and Compatible Solute Biosynthesis of Phototrophic Bacteria as Revealed from Genome Analyses.</title>
        <authorList>
            <person name="Imhoff J.F."/>
            <person name="Rahn T."/>
            <person name="Kunzel S."/>
            <person name="Keller A."/>
            <person name="Neulinger S.C."/>
        </authorList>
    </citation>
    <scope>NUCLEOTIDE SEQUENCE</scope>
    <source>
        <strain evidence="5">DSM 9154</strain>
    </source>
</reference>
<dbReference type="Gene3D" id="3.30.9.10">
    <property type="entry name" value="D-Amino Acid Oxidase, subunit A, domain 2"/>
    <property type="match status" value="1"/>
</dbReference>
<proteinExistence type="predicted"/>
<feature type="domain" description="FAD dependent oxidoreductase" evidence="4">
    <location>
        <begin position="16"/>
        <end position="362"/>
    </location>
</feature>
<name>A0A934UYU1_9PROT</name>
<dbReference type="InterPro" id="IPR036188">
    <property type="entry name" value="FAD/NAD-bd_sf"/>
</dbReference>
<evidence type="ECO:0000259" key="4">
    <source>
        <dbReference type="Pfam" id="PF01266"/>
    </source>
</evidence>
<dbReference type="InterPro" id="IPR006076">
    <property type="entry name" value="FAD-dep_OxRdtase"/>
</dbReference>
<sequence length="391" mass="41625">MTSLLDDIAIQQRPHTAIVGAGVNGLCIAWNLARNGCAVDVYERGRIGRGASWAAAGMLAPGAEAEPGENAVTAAGRQALTLWPAFARDLQAASGIDPELRTDGLLIAATNRDEVEQLRHDHAFLQRQGVPAEWLSGAEARRREPYLRAGLPGALFSPNDGQANNRALVQALAEAARAAGARIHEQTPVDALETRQGRAVGLIVNGAQVQADAVVLCAGAWGREIDGVPDSAQAPIRPIKGQMLSLQMNPDQPLVRHVLWAPKVYLVPRRDGTLLIGATVEEKGFEDAMTAGGVFALLEAAWRALPAIEELAIKEMWAGHRPGSRDDAPVLGATPVEGLYLANGHHRNGILMTPLSGQAVAAEILTGQRHDSLAAFRVERFHNQDRARGVA</sequence>
<evidence type="ECO:0000256" key="3">
    <source>
        <dbReference type="ARBA" id="ARBA00023002"/>
    </source>
</evidence>
<evidence type="ECO:0000256" key="1">
    <source>
        <dbReference type="ARBA" id="ARBA00004948"/>
    </source>
</evidence>
<evidence type="ECO:0000313" key="6">
    <source>
        <dbReference type="Proteomes" id="UP000778970"/>
    </source>
</evidence>
<dbReference type="GO" id="GO:0016491">
    <property type="term" value="F:oxidoreductase activity"/>
    <property type="evidence" value="ECO:0007669"/>
    <property type="project" value="UniProtKB-KW"/>
</dbReference>
<comment type="pathway">
    <text evidence="1">Cofactor biosynthesis; thiamine diphosphate biosynthesis.</text>
</comment>
<dbReference type="GO" id="GO:0009228">
    <property type="term" value="P:thiamine biosynthetic process"/>
    <property type="evidence" value="ECO:0007669"/>
    <property type="project" value="UniProtKB-KW"/>
</dbReference>
<dbReference type="EMBL" id="NRRE01000006">
    <property type="protein sequence ID" value="MBK1695771.1"/>
    <property type="molecule type" value="Genomic_DNA"/>
</dbReference>
<dbReference type="Pfam" id="PF01266">
    <property type="entry name" value="DAO"/>
    <property type="match status" value="1"/>
</dbReference>
<evidence type="ECO:0000313" key="5">
    <source>
        <dbReference type="EMBL" id="MBK1695771.1"/>
    </source>
</evidence>
<keyword evidence="6" id="KW-1185">Reference proteome</keyword>
<dbReference type="RefSeq" id="WP_051432014.1">
    <property type="nucleotide sequence ID" value="NZ_NRRE01000006.1"/>
</dbReference>
<protein>
    <submittedName>
        <fullName evidence="5">Glycine oxidase ThiO</fullName>
    </submittedName>
</protein>
<gene>
    <name evidence="5" type="primary">thiO</name>
    <name evidence="5" type="ORF">CKO21_00740</name>
</gene>
<dbReference type="GO" id="GO:0005737">
    <property type="term" value="C:cytoplasm"/>
    <property type="evidence" value="ECO:0007669"/>
    <property type="project" value="TreeGrafter"/>
</dbReference>
<evidence type="ECO:0000256" key="2">
    <source>
        <dbReference type="ARBA" id="ARBA00022977"/>
    </source>
</evidence>
<dbReference type="PANTHER" id="PTHR13847">
    <property type="entry name" value="SARCOSINE DEHYDROGENASE-RELATED"/>
    <property type="match status" value="1"/>
</dbReference>
<dbReference type="Gene3D" id="3.50.50.60">
    <property type="entry name" value="FAD/NAD(P)-binding domain"/>
    <property type="match status" value="1"/>
</dbReference>
<comment type="caution">
    <text evidence="5">The sequence shown here is derived from an EMBL/GenBank/DDBJ whole genome shotgun (WGS) entry which is preliminary data.</text>
</comment>
<dbReference type="SUPFAM" id="SSF51905">
    <property type="entry name" value="FAD/NAD(P)-binding domain"/>
    <property type="match status" value="1"/>
</dbReference>
<dbReference type="Proteomes" id="UP000778970">
    <property type="component" value="Unassembled WGS sequence"/>
</dbReference>
<dbReference type="AlphaFoldDB" id="A0A934UYU1"/>
<dbReference type="SUPFAM" id="SSF54373">
    <property type="entry name" value="FAD-linked reductases, C-terminal domain"/>
    <property type="match status" value="1"/>
</dbReference>
<keyword evidence="2" id="KW-0784">Thiamine biosynthesis</keyword>
<dbReference type="PANTHER" id="PTHR13847:SF289">
    <property type="entry name" value="GLYCINE OXIDASE"/>
    <property type="match status" value="1"/>
</dbReference>